<evidence type="ECO:0000313" key="1">
    <source>
        <dbReference type="EMBL" id="SJM34038.1"/>
    </source>
</evidence>
<proteinExistence type="predicted"/>
<name>A0A2P9AS98_9HYPH</name>
<keyword evidence="2" id="KW-1185">Reference proteome</keyword>
<accession>A0A2P9AS98</accession>
<organism evidence="1 2">
    <name type="scientific">Mesorhizobium delmotii</name>
    <dbReference type="NCBI Taxonomy" id="1631247"/>
    <lineage>
        <taxon>Bacteria</taxon>
        <taxon>Pseudomonadati</taxon>
        <taxon>Pseudomonadota</taxon>
        <taxon>Alphaproteobacteria</taxon>
        <taxon>Hyphomicrobiales</taxon>
        <taxon>Phyllobacteriaceae</taxon>
        <taxon>Mesorhizobium</taxon>
    </lineage>
</organism>
<evidence type="ECO:0008006" key="3">
    <source>
        <dbReference type="Google" id="ProtNLM"/>
    </source>
</evidence>
<protein>
    <recommendedName>
        <fullName evidence="3">DUF982 domain-containing protein</fullName>
    </recommendedName>
</protein>
<reference evidence="2" key="1">
    <citation type="submission" date="2016-12" db="EMBL/GenBank/DDBJ databases">
        <authorList>
            <person name="Brunel B."/>
        </authorList>
    </citation>
    <scope>NUCLEOTIDE SEQUENCE [LARGE SCALE GENOMIC DNA]</scope>
</reference>
<dbReference type="InterPro" id="IPR010385">
    <property type="entry name" value="DUF982"/>
</dbReference>
<sequence length="81" mass="9009">MSLHWFNPPVYVRTDRPGVRFGVSHVEGAAEQLLKWTKKGPKWKRAVEACVAGMEGEVTPNDVRKAFEAAAKEEGVLRSSN</sequence>
<dbReference type="EMBL" id="FUIG01000046">
    <property type="protein sequence ID" value="SJM34038.1"/>
    <property type="molecule type" value="Genomic_DNA"/>
</dbReference>
<gene>
    <name evidence="1" type="ORF">BQ8482_380221</name>
</gene>
<dbReference type="Gene3D" id="6.10.250.730">
    <property type="match status" value="1"/>
</dbReference>
<evidence type="ECO:0000313" key="2">
    <source>
        <dbReference type="Proteomes" id="UP000245698"/>
    </source>
</evidence>
<dbReference type="Pfam" id="PF06169">
    <property type="entry name" value="DUF982"/>
    <property type="match status" value="1"/>
</dbReference>
<dbReference type="AlphaFoldDB" id="A0A2P9AS98"/>
<dbReference type="Proteomes" id="UP000245698">
    <property type="component" value="Unassembled WGS sequence"/>
</dbReference>
<dbReference type="RefSeq" id="WP_123150629.1">
    <property type="nucleotide sequence ID" value="NZ_FUIG01000046.1"/>
</dbReference>